<proteinExistence type="predicted"/>
<evidence type="ECO:0008006" key="3">
    <source>
        <dbReference type="Google" id="ProtNLM"/>
    </source>
</evidence>
<sequence>MARYLMVFIIIIAVLAIVVGYVRLAPSDPAVWHDMPDVTRDTDMANGVERVVPTGPEGLARLAEVALATPRTVLLAGSVGEGMMTFITRSKFWGFPDYTTAKQDGDTLLIYARQRFGSSDLGVNKARVDGWIARL</sequence>
<protein>
    <recommendedName>
        <fullName evidence="3">DUF1499 domain-containing protein</fullName>
    </recommendedName>
</protein>
<organism evidence="1 2">
    <name type="scientific">Marinibacterium profundimaris</name>
    <dbReference type="NCBI Taxonomy" id="1679460"/>
    <lineage>
        <taxon>Bacteria</taxon>
        <taxon>Pseudomonadati</taxon>
        <taxon>Pseudomonadota</taxon>
        <taxon>Alphaproteobacteria</taxon>
        <taxon>Rhodobacterales</taxon>
        <taxon>Paracoccaceae</taxon>
        <taxon>Marinibacterium</taxon>
    </lineage>
</organism>
<reference evidence="1 2" key="1">
    <citation type="submission" date="2013-04" db="EMBL/GenBank/DDBJ databases">
        <title>Oceanicola sp. 22II1-22F33 Genome Sequencing.</title>
        <authorList>
            <person name="Lai Q."/>
            <person name="Li G."/>
            <person name="Shao Z."/>
        </authorList>
    </citation>
    <scope>NUCLEOTIDE SEQUENCE [LARGE SCALE GENOMIC DNA]</scope>
    <source>
        <strain evidence="1 2">22II1-22F33</strain>
    </source>
</reference>
<gene>
    <name evidence="1" type="ORF">ATO3_03740</name>
</gene>
<dbReference type="Proteomes" id="UP000215377">
    <property type="component" value="Unassembled WGS sequence"/>
</dbReference>
<name>A0A225NU17_9RHOB</name>
<keyword evidence="2" id="KW-1185">Reference proteome</keyword>
<accession>A0A225NU17</accession>
<evidence type="ECO:0000313" key="2">
    <source>
        <dbReference type="Proteomes" id="UP000215377"/>
    </source>
</evidence>
<evidence type="ECO:0000313" key="1">
    <source>
        <dbReference type="EMBL" id="OWU77780.1"/>
    </source>
</evidence>
<dbReference type="Pfam" id="PF07386">
    <property type="entry name" value="DUF1499"/>
    <property type="match status" value="1"/>
</dbReference>
<dbReference type="AlphaFoldDB" id="A0A225NU17"/>
<dbReference type="InterPro" id="IPR010865">
    <property type="entry name" value="DUF1499"/>
</dbReference>
<comment type="caution">
    <text evidence="1">The sequence shown here is derived from an EMBL/GenBank/DDBJ whole genome shotgun (WGS) entry which is preliminary data.</text>
</comment>
<dbReference type="EMBL" id="AQQR01000001">
    <property type="protein sequence ID" value="OWU77780.1"/>
    <property type="molecule type" value="Genomic_DNA"/>
</dbReference>